<dbReference type="PATRIC" id="fig|1137281.3.peg.1653"/>
<protein>
    <recommendedName>
        <fullName evidence="11">Glycosyltransferase RgtA/B/C/D-like domain-containing protein</fullName>
    </recommendedName>
</protein>
<dbReference type="RefSeq" id="WP_007649579.1">
    <property type="nucleotide sequence ID" value="NZ_ANLA01000013.1"/>
</dbReference>
<keyword evidence="7 8" id="KW-0472">Membrane</keyword>
<dbReference type="GO" id="GO:0016763">
    <property type="term" value="F:pentosyltransferase activity"/>
    <property type="evidence" value="ECO:0007669"/>
    <property type="project" value="TreeGrafter"/>
</dbReference>
<dbReference type="InterPro" id="IPR050297">
    <property type="entry name" value="LipidA_mod_glycosyltrf_83"/>
</dbReference>
<sequence>MLKKGSQYINKYPIAILLVYGILLRLLVFVCYHDVTLYPDSEDYTNLAQYLLHFSLENYTGERTPGLPLLIALTGGNLYATVAIQTGIGLLGMYLIFDFSKTKTGEKQTAFWIAVITTSFLHLVFYEFAILTETLTLFFLLLSFWYIQKFKLLEPKTALKHYVVLSIILSYLYLVRPMFIYVPIGFSLFYLVKNFNFDIRKTFIKSLSMSLLPLVTFYAWCSVNEKNIGQFTSSYYLGINLAQVATPFFDKAPEEHRLIRDIFVKHRDYVEQNLPKKEYAMTAWYAHDELIEKTGLSRQELMYKLGEISKGLITSHPDLYAKQVLISFKDFWFTTSILWNANKFQNIYVRKAFIGLWNYVQRFLLILIHTLFLVFAIKKLFLFLKSKGKPFDLDILLVAIILCGALAQALVVYGSNSRFSFPYFPLIVYFVVVNVTTLKNNYAKRTLS</sequence>
<keyword evidence="3" id="KW-0328">Glycosyltransferase</keyword>
<evidence type="ECO:0000256" key="3">
    <source>
        <dbReference type="ARBA" id="ARBA00022676"/>
    </source>
</evidence>
<evidence type="ECO:0000256" key="4">
    <source>
        <dbReference type="ARBA" id="ARBA00022679"/>
    </source>
</evidence>
<evidence type="ECO:0000256" key="5">
    <source>
        <dbReference type="ARBA" id="ARBA00022692"/>
    </source>
</evidence>
<dbReference type="EMBL" id="ANLA01000013">
    <property type="protein sequence ID" value="EMQ94859.1"/>
    <property type="molecule type" value="Genomic_DNA"/>
</dbReference>
<dbReference type="GO" id="GO:0005886">
    <property type="term" value="C:plasma membrane"/>
    <property type="evidence" value="ECO:0007669"/>
    <property type="project" value="UniProtKB-SubCell"/>
</dbReference>
<feature type="transmembrane region" description="Helical" evidence="8">
    <location>
        <begin position="363"/>
        <end position="381"/>
    </location>
</feature>
<dbReference type="OrthoDB" id="996005at2"/>
<dbReference type="PANTHER" id="PTHR33908:SF11">
    <property type="entry name" value="MEMBRANE PROTEIN"/>
    <property type="match status" value="1"/>
</dbReference>
<evidence type="ECO:0000256" key="8">
    <source>
        <dbReference type="SAM" id="Phobius"/>
    </source>
</evidence>
<dbReference type="GeneID" id="98641535"/>
<evidence type="ECO:0000256" key="6">
    <source>
        <dbReference type="ARBA" id="ARBA00022989"/>
    </source>
</evidence>
<dbReference type="AlphaFoldDB" id="M7MZD6"/>
<gene>
    <name evidence="9" type="ORF">D778_00219</name>
</gene>
<evidence type="ECO:0000256" key="2">
    <source>
        <dbReference type="ARBA" id="ARBA00022475"/>
    </source>
</evidence>
<feature type="transmembrane region" description="Helical" evidence="8">
    <location>
        <begin position="78"/>
        <end position="97"/>
    </location>
</feature>
<feature type="transmembrane region" description="Helical" evidence="8">
    <location>
        <begin position="162"/>
        <end position="191"/>
    </location>
</feature>
<proteinExistence type="predicted"/>
<evidence type="ECO:0000256" key="1">
    <source>
        <dbReference type="ARBA" id="ARBA00004651"/>
    </source>
</evidence>
<dbReference type="Proteomes" id="UP000012024">
    <property type="component" value="Unassembled WGS sequence"/>
</dbReference>
<comment type="subcellular location">
    <subcellularLocation>
        <location evidence="1">Cell membrane</location>
        <topology evidence="1">Multi-pass membrane protein</topology>
    </subcellularLocation>
</comment>
<keyword evidence="5 8" id="KW-0812">Transmembrane</keyword>
<dbReference type="PANTHER" id="PTHR33908">
    <property type="entry name" value="MANNOSYLTRANSFERASE YKCB-RELATED"/>
    <property type="match status" value="1"/>
</dbReference>
<evidence type="ECO:0008006" key="11">
    <source>
        <dbReference type="Google" id="ProtNLM"/>
    </source>
</evidence>
<organism evidence="9 10">
    <name type="scientific">Xanthomarina gelatinilytica</name>
    <dbReference type="NCBI Taxonomy" id="1137281"/>
    <lineage>
        <taxon>Bacteria</taxon>
        <taxon>Pseudomonadati</taxon>
        <taxon>Bacteroidota</taxon>
        <taxon>Flavobacteriia</taxon>
        <taxon>Flavobacteriales</taxon>
        <taxon>Flavobacteriaceae</taxon>
        <taxon>Xanthomarina</taxon>
    </lineage>
</organism>
<feature type="transmembrane region" description="Helical" evidence="8">
    <location>
        <begin position="12"/>
        <end position="35"/>
    </location>
</feature>
<keyword evidence="6 8" id="KW-1133">Transmembrane helix</keyword>
<feature type="transmembrane region" description="Helical" evidence="8">
    <location>
        <begin position="393"/>
        <end position="413"/>
    </location>
</feature>
<name>M7MZD6_9FLAO</name>
<keyword evidence="10" id="KW-1185">Reference proteome</keyword>
<reference evidence="9 10" key="1">
    <citation type="submission" date="2012-12" db="EMBL/GenBank/DDBJ databases">
        <title>Genome assembly of Formosa sp. AK20.</title>
        <authorList>
            <person name="Kumar R."/>
            <person name="Khatri I."/>
            <person name="Vaidya B."/>
            <person name="Subramanian S."/>
            <person name="Pinnaka A."/>
        </authorList>
    </citation>
    <scope>NUCLEOTIDE SEQUENCE [LARGE SCALE GENOMIC DNA]</scope>
    <source>
        <strain evidence="9 10">AK20</strain>
    </source>
</reference>
<evidence type="ECO:0000313" key="9">
    <source>
        <dbReference type="EMBL" id="EMQ94859.1"/>
    </source>
</evidence>
<comment type="caution">
    <text evidence="9">The sequence shown here is derived from an EMBL/GenBank/DDBJ whole genome shotgun (WGS) entry which is preliminary data.</text>
</comment>
<feature type="transmembrane region" description="Helical" evidence="8">
    <location>
        <begin position="109"/>
        <end position="142"/>
    </location>
</feature>
<evidence type="ECO:0000313" key="10">
    <source>
        <dbReference type="Proteomes" id="UP000012024"/>
    </source>
</evidence>
<accession>M7MZD6</accession>
<dbReference type="eggNOG" id="ENOG502ZAF6">
    <property type="taxonomic scope" value="Bacteria"/>
</dbReference>
<keyword evidence="4" id="KW-0808">Transferase</keyword>
<evidence type="ECO:0000256" key="7">
    <source>
        <dbReference type="ARBA" id="ARBA00023136"/>
    </source>
</evidence>
<feature type="transmembrane region" description="Helical" evidence="8">
    <location>
        <begin position="419"/>
        <end position="438"/>
    </location>
</feature>
<dbReference type="GO" id="GO:0009103">
    <property type="term" value="P:lipopolysaccharide biosynthetic process"/>
    <property type="evidence" value="ECO:0007669"/>
    <property type="project" value="UniProtKB-ARBA"/>
</dbReference>
<keyword evidence="2" id="KW-1003">Cell membrane</keyword>